<organism evidence="1 2">
    <name type="scientific">Pistacia integerrima</name>
    <dbReference type="NCBI Taxonomy" id="434235"/>
    <lineage>
        <taxon>Eukaryota</taxon>
        <taxon>Viridiplantae</taxon>
        <taxon>Streptophyta</taxon>
        <taxon>Embryophyta</taxon>
        <taxon>Tracheophyta</taxon>
        <taxon>Spermatophyta</taxon>
        <taxon>Magnoliopsida</taxon>
        <taxon>eudicotyledons</taxon>
        <taxon>Gunneridae</taxon>
        <taxon>Pentapetalae</taxon>
        <taxon>rosids</taxon>
        <taxon>malvids</taxon>
        <taxon>Sapindales</taxon>
        <taxon>Anacardiaceae</taxon>
        <taxon>Pistacia</taxon>
    </lineage>
</organism>
<proteinExistence type="predicted"/>
<dbReference type="Proteomes" id="UP001163603">
    <property type="component" value="Chromosome 3"/>
</dbReference>
<gene>
    <name evidence="1" type="ORF">Pint_06407</name>
</gene>
<protein>
    <submittedName>
        <fullName evidence="1">Uncharacterized protein</fullName>
    </submittedName>
</protein>
<keyword evidence="2" id="KW-1185">Reference proteome</keyword>
<comment type="caution">
    <text evidence="1">The sequence shown here is derived from an EMBL/GenBank/DDBJ whole genome shotgun (WGS) entry which is preliminary data.</text>
</comment>
<evidence type="ECO:0000313" key="2">
    <source>
        <dbReference type="Proteomes" id="UP001163603"/>
    </source>
</evidence>
<dbReference type="EMBL" id="CM047738">
    <property type="protein sequence ID" value="KAJ0047241.1"/>
    <property type="molecule type" value="Genomic_DNA"/>
</dbReference>
<reference evidence="2" key="1">
    <citation type="journal article" date="2023" name="G3 (Bethesda)">
        <title>Genome assembly and association tests identify interacting loci associated with vigor, precocity, and sex in interspecific pistachio rootstocks.</title>
        <authorList>
            <person name="Palmer W."/>
            <person name="Jacygrad E."/>
            <person name="Sagayaradj S."/>
            <person name="Cavanaugh K."/>
            <person name="Han R."/>
            <person name="Bertier L."/>
            <person name="Beede B."/>
            <person name="Kafkas S."/>
            <person name="Golino D."/>
            <person name="Preece J."/>
            <person name="Michelmore R."/>
        </authorList>
    </citation>
    <scope>NUCLEOTIDE SEQUENCE [LARGE SCALE GENOMIC DNA]</scope>
</reference>
<accession>A0ACC0Z7Q2</accession>
<sequence length="11" mass="1213">MCFVSLLSISI</sequence>
<name>A0ACC0Z7Q2_9ROSI</name>
<evidence type="ECO:0000313" key="1">
    <source>
        <dbReference type="EMBL" id="KAJ0047241.1"/>
    </source>
</evidence>